<dbReference type="OrthoDB" id="4777415at2759"/>
<dbReference type="EMBL" id="SKBN01000282">
    <property type="protein sequence ID" value="TGJ79507.1"/>
    <property type="molecule type" value="Genomic_DNA"/>
</dbReference>
<comment type="caution">
    <text evidence="2">The sequence shown here is derived from an EMBL/GenBank/DDBJ whole genome shotgun (WGS) entry which is preliminary data.</text>
</comment>
<evidence type="ECO:0008006" key="4">
    <source>
        <dbReference type="Google" id="ProtNLM"/>
    </source>
</evidence>
<sequence>MKSSSPNAICFGLYGPALNERIVELEHELCETNAELERTSRFLRVAEGQANEQRVKIRSLEEELRQVRDDNNPDTKESDAVQEDLERLQQQNAQLRANNLRQWNHTLAQRQRAIHAQNESDGRGDKIRLLANRCRSLQRELDDMRRQLQHQTRRADEQREARIRLEVENEEPQRPRTVAR</sequence>
<dbReference type="AlphaFoldDB" id="A0A4Z0Y994"/>
<dbReference type="Proteomes" id="UP000297716">
    <property type="component" value="Unassembled WGS sequence"/>
</dbReference>
<gene>
    <name evidence="2" type="ORF">E0Z10_g9259</name>
</gene>
<accession>A0A4Z0Y994</accession>
<keyword evidence="1" id="KW-0175">Coiled coil</keyword>
<organism evidence="2 3">
    <name type="scientific">Xylaria hypoxylon</name>
    <dbReference type="NCBI Taxonomy" id="37992"/>
    <lineage>
        <taxon>Eukaryota</taxon>
        <taxon>Fungi</taxon>
        <taxon>Dikarya</taxon>
        <taxon>Ascomycota</taxon>
        <taxon>Pezizomycotina</taxon>
        <taxon>Sordariomycetes</taxon>
        <taxon>Xylariomycetidae</taxon>
        <taxon>Xylariales</taxon>
        <taxon>Xylariaceae</taxon>
        <taxon>Xylaria</taxon>
    </lineage>
</organism>
<name>A0A4Z0Y994_9PEZI</name>
<reference evidence="2 3" key="1">
    <citation type="submission" date="2019-03" db="EMBL/GenBank/DDBJ databases">
        <title>Draft genome sequence of Xylaria hypoxylon DSM 108379, a ubiquitous saprotrophic-parasitic fungi on hardwood.</title>
        <authorList>
            <person name="Buettner E."/>
            <person name="Leonhardt S."/>
            <person name="Gebauer A.M."/>
            <person name="Liers C."/>
            <person name="Hofrichter M."/>
            <person name="Kellner H."/>
        </authorList>
    </citation>
    <scope>NUCLEOTIDE SEQUENCE [LARGE SCALE GENOMIC DNA]</scope>
    <source>
        <strain evidence="2 3">DSM 108379</strain>
    </source>
</reference>
<feature type="coiled-coil region" evidence="1">
    <location>
        <begin position="127"/>
        <end position="168"/>
    </location>
</feature>
<keyword evidence="3" id="KW-1185">Reference proteome</keyword>
<evidence type="ECO:0000256" key="1">
    <source>
        <dbReference type="SAM" id="Coils"/>
    </source>
</evidence>
<feature type="coiled-coil region" evidence="1">
    <location>
        <begin position="43"/>
        <end position="98"/>
    </location>
</feature>
<protein>
    <recommendedName>
        <fullName evidence="4">Autophagy-related protein 16 domain-containing protein</fullName>
    </recommendedName>
</protein>
<evidence type="ECO:0000313" key="3">
    <source>
        <dbReference type="Proteomes" id="UP000297716"/>
    </source>
</evidence>
<proteinExistence type="predicted"/>
<evidence type="ECO:0000313" key="2">
    <source>
        <dbReference type="EMBL" id="TGJ79507.1"/>
    </source>
</evidence>